<dbReference type="HAMAP" id="MF_00122">
    <property type="entry name" value="GatC"/>
    <property type="match status" value="1"/>
</dbReference>
<dbReference type="GO" id="GO:0005524">
    <property type="term" value="F:ATP binding"/>
    <property type="evidence" value="ECO:0007669"/>
    <property type="project" value="UniProtKB-KW"/>
</dbReference>
<dbReference type="EMBL" id="CP027750">
    <property type="protein sequence ID" value="AZE27731.1"/>
    <property type="molecule type" value="Genomic_DNA"/>
</dbReference>
<dbReference type="Pfam" id="PF02686">
    <property type="entry name" value="GatC"/>
    <property type="match status" value="1"/>
</dbReference>
<dbReference type="SUPFAM" id="SSF141000">
    <property type="entry name" value="Glu-tRNAGln amidotransferase C subunit"/>
    <property type="match status" value="1"/>
</dbReference>
<dbReference type="PANTHER" id="PTHR15004:SF0">
    <property type="entry name" value="GLUTAMYL-TRNA(GLN) AMIDOTRANSFERASE SUBUNIT C, MITOCHONDRIAL"/>
    <property type="match status" value="1"/>
</dbReference>
<proteinExistence type="inferred from homology"/>
<accession>A0AAD0ZB35</accession>
<dbReference type="InterPro" id="IPR036113">
    <property type="entry name" value="Asp/Glu-ADT_sf_sub_c"/>
</dbReference>
<evidence type="ECO:0000256" key="1">
    <source>
        <dbReference type="HAMAP-Rule" id="MF_00122"/>
    </source>
</evidence>
<comment type="catalytic activity">
    <reaction evidence="1">
        <text>L-glutamyl-tRNA(Gln) + L-glutamine + ATP + H2O = L-glutaminyl-tRNA(Gln) + L-glutamate + ADP + phosphate + H(+)</text>
        <dbReference type="Rhea" id="RHEA:17521"/>
        <dbReference type="Rhea" id="RHEA-COMP:9681"/>
        <dbReference type="Rhea" id="RHEA-COMP:9684"/>
        <dbReference type="ChEBI" id="CHEBI:15377"/>
        <dbReference type="ChEBI" id="CHEBI:15378"/>
        <dbReference type="ChEBI" id="CHEBI:29985"/>
        <dbReference type="ChEBI" id="CHEBI:30616"/>
        <dbReference type="ChEBI" id="CHEBI:43474"/>
        <dbReference type="ChEBI" id="CHEBI:58359"/>
        <dbReference type="ChEBI" id="CHEBI:78520"/>
        <dbReference type="ChEBI" id="CHEBI:78521"/>
        <dbReference type="ChEBI" id="CHEBI:456216"/>
    </reaction>
</comment>
<organism evidence="2 3">
    <name type="scientific">Pseudomonas chlororaphis subsp. aureofaciens</name>
    <dbReference type="NCBI Taxonomy" id="587851"/>
    <lineage>
        <taxon>Bacteria</taxon>
        <taxon>Pseudomonadati</taxon>
        <taxon>Pseudomonadota</taxon>
        <taxon>Gammaproteobacteria</taxon>
        <taxon>Pseudomonadales</taxon>
        <taxon>Pseudomonadaceae</taxon>
        <taxon>Pseudomonas</taxon>
    </lineage>
</organism>
<dbReference type="GO" id="GO:0050567">
    <property type="term" value="F:glutaminyl-tRNA synthase (glutamine-hydrolyzing) activity"/>
    <property type="evidence" value="ECO:0007669"/>
    <property type="project" value="UniProtKB-UniRule"/>
</dbReference>
<keyword evidence="1" id="KW-0067">ATP-binding</keyword>
<keyword evidence="1" id="KW-0547">Nucleotide-binding</keyword>
<dbReference type="Gene3D" id="1.10.20.60">
    <property type="entry name" value="Glu-tRNAGln amidotransferase C subunit, N-terminal domain"/>
    <property type="match status" value="1"/>
</dbReference>
<name>A0AAD0ZB35_9PSED</name>
<dbReference type="RefSeq" id="WP_009042181.1">
    <property type="nucleotide sequence ID" value="NZ_CP027719.1"/>
</dbReference>
<dbReference type="AlphaFoldDB" id="A0AAD0ZB35"/>
<gene>
    <name evidence="1" type="primary">gatC</name>
    <name evidence="2" type="ORF">C4K07_0927</name>
</gene>
<evidence type="ECO:0000313" key="2">
    <source>
        <dbReference type="EMBL" id="AZE27731.1"/>
    </source>
</evidence>
<dbReference type="GO" id="GO:0006412">
    <property type="term" value="P:translation"/>
    <property type="evidence" value="ECO:0007669"/>
    <property type="project" value="UniProtKB-UniRule"/>
</dbReference>
<dbReference type="InterPro" id="IPR003837">
    <property type="entry name" value="GatC"/>
</dbReference>
<reference evidence="2 3" key="1">
    <citation type="submission" date="2018-03" db="EMBL/GenBank/DDBJ databases">
        <title>Diversity of phytobeneficial traits revealed by whole-genome analysis of worldwide-isolated phenazine-producing Pseudomonas spp.</title>
        <authorList>
            <person name="Biessy A."/>
            <person name="Novinscak A."/>
            <person name="Blom J."/>
            <person name="Leger G."/>
            <person name="Thomashow L.S."/>
            <person name="Cazorla F.M."/>
            <person name="Josic D."/>
            <person name="Filion M."/>
        </authorList>
    </citation>
    <scope>NUCLEOTIDE SEQUENCE [LARGE SCALE GENOMIC DNA]</scope>
    <source>
        <strain evidence="2 3">ChPhzS24</strain>
    </source>
</reference>
<dbReference type="NCBIfam" id="TIGR00135">
    <property type="entry name" value="gatC"/>
    <property type="match status" value="1"/>
</dbReference>
<dbReference type="GO" id="GO:0070681">
    <property type="term" value="P:glutaminyl-tRNAGln biosynthesis via transamidation"/>
    <property type="evidence" value="ECO:0007669"/>
    <property type="project" value="TreeGrafter"/>
</dbReference>
<comment type="function">
    <text evidence="1">Allows the formation of correctly charged Asn-tRNA(Asn) or Gln-tRNA(Gln) through the transamidation of misacylated Asp-tRNA(Asn) or Glu-tRNA(Gln) in organisms which lack either or both of asparaginyl-tRNA or glutaminyl-tRNA synthetases. The reaction takes place in the presence of glutamine and ATP through an activated phospho-Asp-tRNA(Asn) or phospho-Glu-tRNA(Gln).</text>
</comment>
<dbReference type="GO" id="GO:0006450">
    <property type="term" value="P:regulation of translational fidelity"/>
    <property type="evidence" value="ECO:0007669"/>
    <property type="project" value="InterPro"/>
</dbReference>
<dbReference type="EC" id="6.3.5.-" evidence="1"/>
<comment type="subunit">
    <text evidence="1">Heterotrimer of A, B and C subunits.</text>
</comment>
<evidence type="ECO:0000313" key="3">
    <source>
        <dbReference type="Proteomes" id="UP000280455"/>
    </source>
</evidence>
<comment type="similarity">
    <text evidence="1">Belongs to the GatC family.</text>
</comment>
<keyword evidence="1" id="KW-0648">Protein biosynthesis</keyword>
<protein>
    <recommendedName>
        <fullName evidence="1">Aspartyl/glutamyl-tRNA(Asn/Gln) amidotransferase subunit C</fullName>
        <shortName evidence="1">Asp/Glu-ADT subunit C</shortName>
        <ecNumber evidence="1">6.3.5.-</ecNumber>
    </recommendedName>
</protein>
<dbReference type="Proteomes" id="UP000280455">
    <property type="component" value="Chromosome"/>
</dbReference>
<comment type="catalytic activity">
    <reaction evidence="1">
        <text>L-aspartyl-tRNA(Asn) + L-glutamine + ATP + H2O = L-asparaginyl-tRNA(Asn) + L-glutamate + ADP + phosphate + 2 H(+)</text>
        <dbReference type="Rhea" id="RHEA:14513"/>
        <dbReference type="Rhea" id="RHEA-COMP:9674"/>
        <dbReference type="Rhea" id="RHEA-COMP:9677"/>
        <dbReference type="ChEBI" id="CHEBI:15377"/>
        <dbReference type="ChEBI" id="CHEBI:15378"/>
        <dbReference type="ChEBI" id="CHEBI:29985"/>
        <dbReference type="ChEBI" id="CHEBI:30616"/>
        <dbReference type="ChEBI" id="CHEBI:43474"/>
        <dbReference type="ChEBI" id="CHEBI:58359"/>
        <dbReference type="ChEBI" id="CHEBI:78515"/>
        <dbReference type="ChEBI" id="CHEBI:78516"/>
        <dbReference type="ChEBI" id="CHEBI:456216"/>
    </reaction>
</comment>
<dbReference type="PANTHER" id="PTHR15004">
    <property type="entry name" value="GLUTAMYL-TRNA(GLN) AMIDOTRANSFERASE SUBUNIT C, MITOCHONDRIAL"/>
    <property type="match status" value="1"/>
</dbReference>
<sequence length="95" mass="10254">MALERSDVEKIAHLASLGLNEADLPHITSDLNSILGLVDAMQAVDTDGIEPLAHPLEASQRLRADVVTESNHREAYQSIAPAVENGLYLVPKVID</sequence>
<keyword evidence="1 2" id="KW-0436">Ligase</keyword>